<dbReference type="Pfam" id="PF01546">
    <property type="entry name" value="Peptidase_M20"/>
    <property type="match status" value="1"/>
</dbReference>
<comment type="similarity">
    <text evidence="1">Belongs to the peptidase M20A family.</text>
</comment>
<dbReference type="SUPFAM" id="SSF55031">
    <property type="entry name" value="Bacterial exopeptidase dimerisation domain"/>
    <property type="match status" value="1"/>
</dbReference>
<protein>
    <recommendedName>
        <fullName evidence="2">Peptidase M20 dimerisation domain-containing protein</fullName>
    </recommendedName>
</protein>
<dbReference type="PANTHER" id="PTHR30575:SF0">
    <property type="entry name" value="XAA-ARG DIPEPTIDASE"/>
    <property type="match status" value="1"/>
</dbReference>
<accession>A0A9P5HHD6</accession>
<name>A0A9P5HHD6_9HYPO</name>
<dbReference type="Gene3D" id="3.40.630.10">
    <property type="entry name" value="Zn peptidases"/>
    <property type="match status" value="2"/>
</dbReference>
<evidence type="ECO:0000313" key="3">
    <source>
        <dbReference type="EMBL" id="KAF7555667.1"/>
    </source>
</evidence>
<dbReference type="AlphaFoldDB" id="A0A9P5HHD6"/>
<dbReference type="InterPro" id="IPR036264">
    <property type="entry name" value="Bact_exopeptidase_dim_dom"/>
</dbReference>
<dbReference type="InterPro" id="IPR011650">
    <property type="entry name" value="Peptidase_M20_dimer"/>
</dbReference>
<feature type="domain" description="Peptidase M20 dimerisation" evidence="2">
    <location>
        <begin position="541"/>
        <end position="626"/>
    </location>
</feature>
<reference evidence="3" key="1">
    <citation type="submission" date="2020-03" db="EMBL/GenBank/DDBJ databases">
        <title>Draft Genome Sequence of Cylindrodendrum hubeiense.</title>
        <authorList>
            <person name="Buettner E."/>
            <person name="Kellner H."/>
        </authorList>
    </citation>
    <scope>NUCLEOTIDE SEQUENCE</scope>
    <source>
        <strain evidence="3">IHI 201604</strain>
    </source>
</reference>
<dbReference type="EMBL" id="JAANBB010000018">
    <property type="protein sequence ID" value="KAF7555667.1"/>
    <property type="molecule type" value="Genomic_DNA"/>
</dbReference>
<dbReference type="SUPFAM" id="SSF53187">
    <property type="entry name" value="Zn-dependent exopeptidases"/>
    <property type="match status" value="1"/>
</dbReference>
<gene>
    <name evidence="3" type="ORF">G7Z17_g1963</name>
</gene>
<dbReference type="GO" id="GO:0016805">
    <property type="term" value="F:dipeptidase activity"/>
    <property type="evidence" value="ECO:0007669"/>
    <property type="project" value="TreeGrafter"/>
</dbReference>
<dbReference type="Proteomes" id="UP000722485">
    <property type="component" value="Unassembled WGS sequence"/>
</dbReference>
<organism evidence="3 4">
    <name type="scientific">Cylindrodendrum hubeiense</name>
    <dbReference type="NCBI Taxonomy" id="595255"/>
    <lineage>
        <taxon>Eukaryota</taxon>
        <taxon>Fungi</taxon>
        <taxon>Dikarya</taxon>
        <taxon>Ascomycota</taxon>
        <taxon>Pezizomycotina</taxon>
        <taxon>Sordariomycetes</taxon>
        <taxon>Hypocreomycetidae</taxon>
        <taxon>Hypocreales</taxon>
        <taxon>Nectriaceae</taxon>
        <taxon>Cylindrodendrum</taxon>
    </lineage>
</organism>
<evidence type="ECO:0000259" key="2">
    <source>
        <dbReference type="Pfam" id="PF07687"/>
    </source>
</evidence>
<evidence type="ECO:0000256" key="1">
    <source>
        <dbReference type="ARBA" id="ARBA00006247"/>
    </source>
</evidence>
<evidence type="ECO:0000313" key="4">
    <source>
        <dbReference type="Proteomes" id="UP000722485"/>
    </source>
</evidence>
<dbReference type="Pfam" id="PF07687">
    <property type="entry name" value="M20_dimer"/>
    <property type="match status" value="1"/>
</dbReference>
<dbReference type="PANTHER" id="PTHR30575">
    <property type="entry name" value="PEPTIDASE M20"/>
    <property type="match status" value="1"/>
</dbReference>
<dbReference type="InterPro" id="IPR002933">
    <property type="entry name" value="Peptidase_M20"/>
</dbReference>
<dbReference type="OrthoDB" id="6119954at2759"/>
<sequence>MSLHDLDAQYDMQTNNRLLAHQHFTSGASMFKKTVSNQGDDLEILSCFYYIYIYMSRQTLVDRFKLQKLSQKTLDYIGKFDLETLANIIDQTTQIAPNAAIRSFICRLILWLYKEDVYCAFSGCAGDVARYFQAKPKLLKAVWEVSRPILQLNWGPDYPESQCVNDLEMAHIVDMTIELLSLRFDVTEMIQLGSMSPTVLQAMEAKFSLIETKFFIVFGIATSPTAPSTEMVTFAAAAVAIYHAIRLFCYRHTENFPEEARNIAVKQCLAQLLTVAQKATSSVYSPVMFDGLQWALFIGGIETNDSIHLDWIMNKLAIPRFKSAIRTIREVETQSGKVGMHTISTILRGTFADPTSTASQASGQVNGNEAAEHESIFKAISNVGQELRALNTVLCYKEFKAHDNITSFLRAQGLDVVSHAYGLETSFLAEYGNGGRLVVFCAEYDALEGMGHACGHNLIATSSIAAFLGVVGELKRTKALGRVRLLGCPAEEGGGGKIKLIKAGAFKDVDAALMLHPIPPVNNSSSPDGVAYGTCLAGYRFKAIFKGKAAHAGSMPWLGNNALDAATLTYNAVSMLRQQVTPTDRINIIIREGGLSSNIITDKTTIQAMEPYADLRPNEALCSTFTEVMSTNFNKEYYCDLKNKDLGGYGTDMGNVSYECPSFHGNFCIPVLPGDTIHAPGFANAAGTTAAHQTAIQAAKGVSVTGLRVLIDDAFAQQVKKCFDLDKELR</sequence>
<proteinExistence type="inferred from homology"/>
<dbReference type="InterPro" id="IPR052030">
    <property type="entry name" value="Peptidase_M20/M20A_hydrolases"/>
</dbReference>
<comment type="caution">
    <text evidence="3">The sequence shown here is derived from an EMBL/GenBank/DDBJ whole genome shotgun (WGS) entry which is preliminary data.</text>
</comment>
<keyword evidence="4" id="KW-1185">Reference proteome</keyword>